<keyword evidence="1" id="KW-0812">Transmembrane</keyword>
<proteinExistence type="predicted"/>
<gene>
    <name evidence="2" type="ORF">MOO46_05240</name>
</gene>
<evidence type="ECO:0000256" key="1">
    <source>
        <dbReference type="SAM" id="Phobius"/>
    </source>
</evidence>
<evidence type="ECO:0000313" key="2">
    <source>
        <dbReference type="EMBL" id="UQS84655.1"/>
    </source>
</evidence>
<organism evidence="2 3">
    <name type="scientific">Apilactobacillus apisilvae</name>
    <dbReference type="NCBI Taxonomy" id="2923364"/>
    <lineage>
        <taxon>Bacteria</taxon>
        <taxon>Bacillati</taxon>
        <taxon>Bacillota</taxon>
        <taxon>Bacilli</taxon>
        <taxon>Lactobacillales</taxon>
        <taxon>Lactobacillaceae</taxon>
        <taxon>Apilactobacillus</taxon>
    </lineage>
</organism>
<keyword evidence="1" id="KW-1133">Transmembrane helix</keyword>
<accession>A0ABY4PG76</accession>
<keyword evidence="1" id="KW-0472">Membrane</keyword>
<keyword evidence="3" id="KW-1185">Reference proteome</keyword>
<evidence type="ECO:0000313" key="3">
    <source>
        <dbReference type="Proteomes" id="UP000831859"/>
    </source>
</evidence>
<dbReference type="RefSeq" id="WP_249510639.1">
    <property type="nucleotide sequence ID" value="NZ_CP093362.1"/>
</dbReference>
<dbReference type="EMBL" id="CP093362">
    <property type="protein sequence ID" value="UQS84655.1"/>
    <property type="molecule type" value="Genomic_DNA"/>
</dbReference>
<reference evidence="2 3" key="1">
    <citation type="journal article" date="2022" name="Int. J. Syst. Evol. Microbiol.">
        <title>Apilactobacillus apisilvae sp. nov., Nicolia spurrieriana gen. nov. sp. nov., Bombilactobacillus folatiphilus sp. nov. and Bombilactobacillus thymidiniphilus sp. nov., four new lactic acid bacterial isolates from stingless bees Tetragonula carbonaria and Austroplebeia australis.</title>
        <authorList>
            <person name="Oliphant S.A."/>
            <person name="Watson-Haigh N.S."/>
            <person name="Sumby K.M."/>
            <person name="Gardner J."/>
            <person name="Groom S."/>
            <person name="Jiranek V."/>
        </authorList>
    </citation>
    <scope>NUCLEOTIDE SEQUENCE [LARGE SCALE GENOMIC DNA]</scope>
    <source>
        <strain evidence="2 3">SG5_A10</strain>
    </source>
</reference>
<dbReference type="Proteomes" id="UP000831859">
    <property type="component" value="Chromosome"/>
</dbReference>
<protein>
    <submittedName>
        <fullName evidence="2">Uncharacterized protein</fullName>
    </submittedName>
</protein>
<sequence length="184" mass="21676">MAKKKRFKDSSFAFWLIINIALFVVVFLSTISLIVSAIAVILLNIIWLIRKLFVMFGKGNSFDDVVLNIINTFGNFKKSINKFLRYNPLTEATFHFFSKLNSLLMKMSITKRFFIVKVLQINLLIIEFYTQTLNIWEIICFILLLRFIKVVQRMDDNTNDSAIELIIWIMMDLIAIVQLLFYIR</sequence>
<name>A0ABY4PG76_9LACO</name>
<feature type="transmembrane region" description="Helical" evidence="1">
    <location>
        <begin position="34"/>
        <end position="53"/>
    </location>
</feature>
<feature type="transmembrane region" description="Helical" evidence="1">
    <location>
        <begin position="163"/>
        <end position="183"/>
    </location>
</feature>